<evidence type="ECO:0000256" key="12">
    <source>
        <dbReference type="ARBA" id="ARBA00023172"/>
    </source>
</evidence>
<dbReference type="PROSITE" id="PS50878">
    <property type="entry name" value="RT_POL"/>
    <property type="match status" value="2"/>
</dbReference>
<feature type="compositionally biased region" description="Polar residues" evidence="13">
    <location>
        <begin position="56"/>
        <end position="66"/>
    </location>
</feature>
<dbReference type="EC" id="3.1.26.4" evidence="2"/>
<dbReference type="InterPro" id="IPR000477">
    <property type="entry name" value="RT_dom"/>
</dbReference>
<proteinExistence type="inferred from homology"/>
<dbReference type="GO" id="GO:0015074">
    <property type="term" value="P:DNA integration"/>
    <property type="evidence" value="ECO:0007669"/>
    <property type="project" value="UniProtKB-KW"/>
</dbReference>
<feature type="domain" description="Reverse transcriptase" evidence="14">
    <location>
        <begin position="1194"/>
        <end position="1499"/>
    </location>
</feature>
<dbReference type="PRINTS" id="PR01345">
    <property type="entry name" value="CERVTRCPTASE"/>
</dbReference>
<evidence type="ECO:0000256" key="5">
    <source>
        <dbReference type="ARBA" id="ARBA00022722"/>
    </source>
</evidence>
<evidence type="ECO:0000256" key="6">
    <source>
        <dbReference type="ARBA" id="ARBA00022759"/>
    </source>
</evidence>
<dbReference type="InterPro" id="IPR051320">
    <property type="entry name" value="Viral_Replic_Matur_Polypro"/>
</dbReference>
<dbReference type="Pfam" id="PF17919">
    <property type="entry name" value="RT_RNaseH_2"/>
    <property type="match status" value="1"/>
</dbReference>
<dbReference type="GO" id="GO:0003723">
    <property type="term" value="F:RNA binding"/>
    <property type="evidence" value="ECO:0007669"/>
    <property type="project" value="UniProtKB-KW"/>
</dbReference>
<keyword evidence="18" id="KW-1185">Reference proteome</keyword>
<dbReference type="Gene3D" id="3.10.10.10">
    <property type="entry name" value="HIV Type 1 Reverse Transcriptase, subunit A, domain 1"/>
    <property type="match status" value="1"/>
</dbReference>
<feature type="domain" description="RNase H type-1" evidence="15">
    <location>
        <begin position="894"/>
        <end position="1043"/>
    </location>
</feature>
<keyword evidence="9" id="KW-0694">RNA-binding</keyword>
<evidence type="ECO:0000313" key="18">
    <source>
        <dbReference type="Proteomes" id="UP000269221"/>
    </source>
</evidence>
<dbReference type="InterPro" id="IPR021109">
    <property type="entry name" value="Peptidase_aspartic_dom_sf"/>
</dbReference>
<keyword evidence="11" id="KW-0695">RNA-directed DNA polymerase</keyword>
<dbReference type="SUPFAM" id="SSF56672">
    <property type="entry name" value="DNA/RNA polymerases"/>
    <property type="match status" value="2"/>
</dbReference>
<evidence type="ECO:0000256" key="7">
    <source>
        <dbReference type="ARBA" id="ARBA00022801"/>
    </source>
</evidence>
<dbReference type="Pfam" id="PF00665">
    <property type="entry name" value="rve"/>
    <property type="match status" value="1"/>
</dbReference>
<feature type="region of interest" description="Disordered" evidence="13">
    <location>
        <begin position="50"/>
        <end position="70"/>
    </location>
</feature>
<gene>
    <name evidence="17" type="ORF">DUI87_11271</name>
</gene>
<dbReference type="CDD" id="cd00303">
    <property type="entry name" value="retropepsin_like"/>
    <property type="match status" value="1"/>
</dbReference>
<accession>A0A3M0KG71</accession>
<dbReference type="FunFam" id="3.30.70.270:FF:000020">
    <property type="entry name" value="Transposon Tf2-6 polyprotein-like Protein"/>
    <property type="match status" value="1"/>
</dbReference>
<dbReference type="InterPro" id="IPR036397">
    <property type="entry name" value="RNaseH_sf"/>
</dbReference>
<name>A0A3M0KG71_HIRRU</name>
<dbReference type="InterPro" id="IPR041577">
    <property type="entry name" value="RT_RNaseH_2"/>
</dbReference>
<feature type="domain" description="Reverse transcriptase" evidence="14">
    <location>
        <begin position="461"/>
        <end position="642"/>
    </location>
</feature>
<sequence>MFRNQTLHGVVQRLLEEEGKRNKCKTMASVSTQTVVEETGTASMQTVTEEKRTKNKATVSASTQTITEEKGTKNKATVSVSTQAVTEEKETKGAISISTQTVTEAEQPKPVAVAPVQKKKSKSKSVRIMTDEDVAGPSHPAEETEPEIITRSLSLGELRDLRREFTRQTNESILTWLLCIWDAAASDTILDGSEARQLGSLSQDVVIDQGIGRTQQTLSLWRRLLTSVRDRYLCKEDLQVQQGKWSTMEQDDVQCTSQMWLRFARLGPEMYSRYLATLQWREGEDKVEERDNRIYWTVWIRWPGTSDPQKYTALVDTGAQCTLMPSRYVGTESISISGVTGGSQQLTVLEAEVSLTGNGWQKHPIVTGPEAPCILGIDYLRNGYFKDPKGYRWAFGIAAVETEDIRQLSTLPGLSDDSCAVGLLRVEEQQVPIATTTVHRRQYRTDRDSVTPIHEMIRKLESQGVVSKARSPFNGPIWPVRKSSGEWRLTVDYRALNEVTPPLSAAVPDMLELQYELESKAAKWYATIDIANAAFSIPLAAECRAQFAFTWKGLQYTWNRLPQGWKHSPTICHGLIQTTLEKGEAPEHLQYIDDIIVWGNTAGEVFEKGEKIIQILLKAGFAIKQSKVKGPAQEIQFLGVKWQDGRRQIPTEVINKITAMSPPTSKKETQAFLGAIGFWRMHIPEYSQIVSPLYLVTRKKNDFHWGPEQQQAFAQIKQEIAHAVALGPVRTGPEVKNVLYSAAGNNGLSWSLWQKVPGETRGRPLGFWSRSYRGSEANYTPTEKEILATYEGLQAASEVIGTETQLLLAPRLPVLGWMFKGKVPSTHHATDTTWSKWIALITQRACIGNPNRPGILEIITNWPEGETFGLSSEEEEEQVTRAEEAPPYNELPETERQYALFTDGSCRIVGANRKWKAAVWSPTRRVAQATEGQGGSSQVAELKAIQLALDIAEREKWPRLYLYTDSWMVANALWGWLNCWKKANWQRRGKPIWAAEIWQDIAARVEKLTVKVRHVDAHVSKSQANEEHHNNEQVDKAAKVKVSQVDLDWQHKGEVFLARWAHDASGHQGRDATYRWARDRGVDLTMDNISQVIHNCETCAAIKQAKRVKPLWYGGRWLKYRYGEAWQIDYITLPQTRQGKRYVLTMVEATTGWLETYPVPHATAQNTILGLEKQVLWRHGTPERIESDNGTHFKNGLINTWAREHVIEWIYHIPYHAPAARKVERCNGLLKTTLKALGGGTFKNWEVNLAKATWMVNTRGSINRAGPAQSEPLHTVDGDKVPVVHMKGILGKTVWINPTSSKGRPIRGIVFAQGPGSTWWVTCLVDAGKAVDVVYLDFSKAFDTVSHSILSNKLAAHGLDSSTLRWVRNWLDGRAQTVVVNGAASSWWPVTSGVPQGSVLGPALFNIFIDDMDVGIESLISKFVDDSKLGACVDLLEDRMALQRDLEQLDRWAESNKMKFSKSKCRVLHFGHNNPLQRYRLGTVWLDSAQEERDLGVLVSSWLNMSQQCAQVAKRANGILAWIRNSVASRNREIILPLYSALVRPHLEYCVQFWAPQFRKDVEILEHVQRRATRLVKDLEHKPYEEQLRELGLFSLEKQRLRGGLITLYNFLKGGCGQLGVGLVLQTTIDRTRGPSLKL</sequence>
<dbReference type="PANTHER" id="PTHR33064">
    <property type="entry name" value="POL PROTEIN"/>
    <property type="match status" value="1"/>
</dbReference>
<keyword evidence="4" id="KW-0548">Nucleotidyltransferase</keyword>
<keyword evidence="8" id="KW-0460">Magnesium</keyword>
<dbReference type="Gene3D" id="3.30.420.10">
    <property type="entry name" value="Ribonuclease H-like superfamily/Ribonuclease H"/>
    <property type="match status" value="2"/>
</dbReference>
<dbReference type="GO" id="GO:0004523">
    <property type="term" value="F:RNA-DNA hybrid ribonuclease activity"/>
    <property type="evidence" value="ECO:0007669"/>
    <property type="project" value="UniProtKB-EC"/>
</dbReference>
<dbReference type="Proteomes" id="UP000269221">
    <property type="component" value="Unassembled WGS sequence"/>
</dbReference>
<dbReference type="Gene3D" id="2.40.70.10">
    <property type="entry name" value="Acid Proteases"/>
    <property type="match status" value="1"/>
</dbReference>
<dbReference type="CDD" id="cd01650">
    <property type="entry name" value="RT_nLTR_like"/>
    <property type="match status" value="1"/>
</dbReference>
<comment type="similarity">
    <text evidence="1">Belongs to the beta type-B retroviral polymerase family. HERV class-II K(HML-2) pol subfamily.</text>
</comment>
<dbReference type="PROSITE" id="PS50994">
    <property type="entry name" value="INTEGRASE"/>
    <property type="match status" value="1"/>
</dbReference>
<feature type="region of interest" description="Disordered" evidence="13">
    <location>
        <begin position="108"/>
        <end position="127"/>
    </location>
</feature>
<evidence type="ECO:0000259" key="15">
    <source>
        <dbReference type="PROSITE" id="PS50879"/>
    </source>
</evidence>
<keyword evidence="6" id="KW-0255">Endonuclease</keyword>
<comment type="caution">
    <text evidence="17">The sequence shown here is derived from an EMBL/GenBank/DDBJ whole genome shotgun (WGS) entry which is preliminary data.</text>
</comment>
<keyword evidence="3" id="KW-0808">Transferase</keyword>
<evidence type="ECO:0000256" key="4">
    <source>
        <dbReference type="ARBA" id="ARBA00022695"/>
    </source>
</evidence>
<evidence type="ECO:0000256" key="1">
    <source>
        <dbReference type="ARBA" id="ARBA00010879"/>
    </source>
</evidence>
<evidence type="ECO:0000259" key="16">
    <source>
        <dbReference type="PROSITE" id="PS50994"/>
    </source>
</evidence>
<dbReference type="OrthoDB" id="9950135at2759"/>
<dbReference type="Pfam" id="PF00075">
    <property type="entry name" value="RNase_H"/>
    <property type="match status" value="1"/>
</dbReference>
<keyword evidence="10" id="KW-0229">DNA integration</keyword>
<evidence type="ECO:0000256" key="9">
    <source>
        <dbReference type="ARBA" id="ARBA00022884"/>
    </source>
</evidence>
<dbReference type="GO" id="GO:0003964">
    <property type="term" value="F:RNA-directed DNA polymerase activity"/>
    <property type="evidence" value="ECO:0007669"/>
    <property type="project" value="UniProtKB-KW"/>
</dbReference>
<dbReference type="SUPFAM" id="SSF53098">
    <property type="entry name" value="Ribonuclease H-like"/>
    <property type="match status" value="2"/>
</dbReference>
<evidence type="ECO:0000256" key="8">
    <source>
        <dbReference type="ARBA" id="ARBA00022842"/>
    </source>
</evidence>
<dbReference type="Gene3D" id="3.30.70.270">
    <property type="match status" value="2"/>
</dbReference>
<dbReference type="GO" id="GO:0006310">
    <property type="term" value="P:DNA recombination"/>
    <property type="evidence" value="ECO:0007669"/>
    <property type="project" value="UniProtKB-KW"/>
</dbReference>
<dbReference type="PROSITE" id="PS00141">
    <property type="entry name" value="ASP_PROTEASE"/>
    <property type="match status" value="1"/>
</dbReference>
<evidence type="ECO:0000256" key="3">
    <source>
        <dbReference type="ARBA" id="ARBA00022679"/>
    </source>
</evidence>
<dbReference type="SUPFAM" id="SSF50630">
    <property type="entry name" value="Acid proteases"/>
    <property type="match status" value="1"/>
</dbReference>
<keyword evidence="5" id="KW-0540">Nuclease</keyword>
<protein>
    <recommendedName>
        <fullName evidence="2">ribonuclease H</fullName>
        <ecNumber evidence="2">3.1.26.4</ecNumber>
    </recommendedName>
</protein>
<keyword evidence="7" id="KW-0378">Hydrolase</keyword>
<keyword evidence="12" id="KW-0233">DNA recombination</keyword>
<organism evidence="17 18">
    <name type="scientific">Hirundo rustica rustica</name>
    <dbReference type="NCBI Taxonomy" id="333673"/>
    <lineage>
        <taxon>Eukaryota</taxon>
        <taxon>Metazoa</taxon>
        <taxon>Chordata</taxon>
        <taxon>Craniata</taxon>
        <taxon>Vertebrata</taxon>
        <taxon>Euteleostomi</taxon>
        <taxon>Archelosauria</taxon>
        <taxon>Archosauria</taxon>
        <taxon>Dinosauria</taxon>
        <taxon>Saurischia</taxon>
        <taxon>Theropoda</taxon>
        <taxon>Coelurosauria</taxon>
        <taxon>Aves</taxon>
        <taxon>Neognathae</taxon>
        <taxon>Neoaves</taxon>
        <taxon>Telluraves</taxon>
        <taxon>Australaves</taxon>
        <taxon>Passeriformes</taxon>
        <taxon>Sylvioidea</taxon>
        <taxon>Hirundinidae</taxon>
        <taxon>Hirundo</taxon>
    </lineage>
</organism>
<reference evidence="17 18" key="1">
    <citation type="submission" date="2018-07" db="EMBL/GenBank/DDBJ databases">
        <title>A high quality draft genome assembly of the barn swallow (H. rustica rustica).</title>
        <authorList>
            <person name="Formenti G."/>
            <person name="Chiara M."/>
            <person name="Poveda L."/>
            <person name="Francoijs K.-J."/>
            <person name="Bonisoli-Alquati A."/>
            <person name="Canova L."/>
            <person name="Gianfranceschi L."/>
            <person name="Horner D.S."/>
            <person name="Saino N."/>
        </authorList>
    </citation>
    <scope>NUCLEOTIDE SEQUENCE [LARGE SCALE GENOMIC DNA]</scope>
    <source>
        <strain evidence="17">Chelidonia</strain>
        <tissue evidence="17">Blood</tissue>
    </source>
</reference>
<evidence type="ECO:0000313" key="17">
    <source>
        <dbReference type="EMBL" id="RMC12136.1"/>
    </source>
</evidence>
<dbReference type="GO" id="GO:0006508">
    <property type="term" value="P:proteolysis"/>
    <property type="evidence" value="ECO:0007669"/>
    <property type="project" value="InterPro"/>
</dbReference>
<dbReference type="PANTHER" id="PTHR33064:SF29">
    <property type="entry name" value="PEPTIDASE A2 DOMAIN-CONTAINING PROTEIN-RELATED"/>
    <property type="match status" value="1"/>
</dbReference>
<dbReference type="Pfam" id="PF00078">
    <property type="entry name" value="RVT_1"/>
    <property type="match status" value="2"/>
</dbReference>
<dbReference type="InterPro" id="IPR012337">
    <property type="entry name" value="RNaseH-like_sf"/>
</dbReference>
<dbReference type="GO" id="GO:0004190">
    <property type="term" value="F:aspartic-type endopeptidase activity"/>
    <property type="evidence" value="ECO:0007669"/>
    <property type="project" value="InterPro"/>
</dbReference>
<feature type="domain" description="Integrase catalytic" evidence="16">
    <location>
        <begin position="1106"/>
        <end position="1280"/>
    </location>
</feature>
<evidence type="ECO:0000259" key="14">
    <source>
        <dbReference type="PROSITE" id="PS50878"/>
    </source>
</evidence>
<dbReference type="PROSITE" id="PS50879">
    <property type="entry name" value="RNASE_H_1"/>
    <property type="match status" value="1"/>
</dbReference>
<evidence type="ECO:0000256" key="10">
    <source>
        <dbReference type="ARBA" id="ARBA00022908"/>
    </source>
</evidence>
<dbReference type="InterPro" id="IPR043128">
    <property type="entry name" value="Rev_trsase/Diguanyl_cyclase"/>
</dbReference>
<evidence type="ECO:0000256" key="2">
    <source>
        <dbReference type="ARBA" id="ARBA00012180"/>
    </source>
</evidence>
<evidence type="ECO:0000256" key="13">
    <source>
        <dbReference type="SAM" id="MobiDB-lite"/>
    </source>
</evidence>
<dbReference type="STRING" id="333673.A0A3M0KG71"/>
<evidence type="ECO:0000256" key="11">
    <source>
        <dbReference type="ARBA" id="ARBA00022918"/>
    </source>
</evidence>
<dbReference type="InterPro" id="IPR043502">
    <property type="entry name" value="DNA/RNA_pol_sf"/>
</dbReference>
<dbReference type="EMBL" id="QRBI01000107">
    <property type="protein sequence ID" value="RMC12136.1"/>
    <property type="molecule type" value="Genomic_DNA"/>
</dbReference>
<dbReference type="InterPro" id="IPR001584">
    <property type="entry name" value="Integrase_cat-core"/>
</dbReference>
<dbReference type="InterPro" id="IPR001969">
    <property type="entry name" value="Aspartic_peptidase_AS"/>
</dbReference>
<dbReference type="InterPro" id="IPR002156">
    <property type="entry name" value="RNaseH_domain"/>
</dbReference>